<dbReference type="GeneID" id="11533031"/>
<dbReference type="GO" id="GO:0000776">
    <property type="term" value="C:kinetochore"/>
    <property type="evidence" value="ECO:0007669"/>
    <property type="project" value="EnsemblFungi"/>
</dbReference>
<dbReference type="CDD" id="cd13360">
    <property type="entry name" value="PH_PLC_fungal"/>
    <property type="match status" value="1"/>
</dbReference>
<evidence type="ECO:0000256" key="3">
    <source>
        <dbReference type="ARBA" id="ARBA00022837"/>
    </source>
</evidence>
<evidence type="ECO:0000256" key="6">
    <source>
        <dbReference type="ARBA" id="ARBA00023224"/>
    </source>
</evidence>
<keyword evidence="6" id="KW-0807">Transducer</keyword>
<sequence>MVVKFQNVQNENLDDMLGDFRNGEDETIYEGENMDIDNISGSCLGYSDTNVSSVGTSNISLTTLSKGLRNLARKTSDIVLLNNNNDDQSYVGPLTTPRAISIAFQYEPSNLLISNELSIECEKFRNGIPMMKITRNKSKMRTLRLNGLESITWKDGKKKMDIDTIKDIRIGNLARNYREEYEISNEFAKFWITVIYEVSNKLKALHVIANNSEDFNTVYACIRGLVKHRSEFMESMALPGNEKFAKVHWHSTVSFKREDEEVDVLSFEDVEKLCLKFHIYFPSSHLLKVFKAADLNNNGLLNFQEFQIFVKLLKKREEIDKLWKSITKDDGQYLDLRRFKHFLLNIQKENFTEEYINLLYSKLCNPTVTKITKANFLKYLSTAPYLKEIEEDYSKPINHYFIASSHNTYLLGKQYGETPSVEGYIQALQHGCRCVEIDIWDDESGPVVCHGFLTSAIPLINVVNVIRKYAFITSPYPLIISLEVNCNNQNQIKVASIFNEILGDSLVYENEFELGLLSPEKLKHKIIVKVKKTKNIQDIKDASTIEASNSHAGSFYDTDESLYEVERDTSSMQSSESMVSQSSSSSIKTRIKRLKMIRETEIHKELLGICGIHGLKFRNLSLPESKSLTHCFSFNEKKYLNLCTDESLKLSFNKHNRKYLTRVYPHAFRYKSSNFNPVFFWESGVQMVATNWQTNDYGQQLNKAFFQLSDEKNSQLHSGYKLKPPHLISIVSKTMEISHIPNDYKPKPLHIKLDIVSAQLLHKPKELYSKDVVLSPYVVVEFICEENCIDSLTSRNATILAKNKAQTNSCKGNGFNPIWESRLNALLHNSYFAFIKFTVKTSSVVLAECCLKLDTVKQGYRHIPLYNTKGEKFIFSTLFIRLYTT</sequence>
<keyword evidence="4 7" id="KW-0442">Lipid degradation</keyword>
<dbReference type="InterPro" id="IPR037755">
    <property type="entry name" value="Plc1_PH"/>
</dbReference>
<keyword evidence="3" id="KW-0106">Calcium</keyword>
<dbReference type="SMART" id="SM00148">
    <property type="entry name" value="PLCXc"/>
    <property type="match status" value="1"/>
</dbReference>
<dbReference type="Gene3D" id="2.30.29.30">
    <property type="entry name" value="Pleckstrin-homology domain (PH domain)/Phosphotyrosine-binding domain (PTB)"/>
    <property type="match status" value="1"/>
</dbReference>
<dbReference type="STRING" id="1071381.G8BYA3"/>
<dbReference type="InterPro" id="IPR011992">
    <property type="entry name" value="EF-hand-dom_pair"/>
</dbReference>
<protein>
    <recommendedName>
        <fullName evidence="1 7">Phosphoinositide phospholipase C</fullName>
        <ecNumber evidence="1 7">3.1.4.11</ecNumber>
    </recommendedName>
</protein>
<dbReference type="OrthoDB" id="269822at2759"/>
<dbReference type="PANTHER" id="PTHR10336">
    <property type="entry name" value="PHOSPHOINOSITIDE-SPECIFIC PHOSPHOLIPASE C FAMILY PROTEIN"/>
    <property type="match status" value="1"/>
</dbReference>
<evidence type="ECO:0000256" key="1">
    <source>
        <dbReference type="ARBA" id="ARBA00012368"/>
    </source>
</evidence>
<evidence type="ECO:0000256" key="2">
    <source>
        <dbReference type="ARBA" id="ARBA00022801"/>
    </source>
</evidence>
<dbReference type="Gene3D" id="1.10.238.10">
    <property type="entry name" value="EF-hand"/>
    <property type="match status" value="1"/>
</dbReference>
<dbReference type="GO" id="GO:0009395">
    <property type="term" value="P:phospholipid catabolic process"/>
    <property type="evidence" value="ECO:0007669"/>
    <property type="project" value="EnsemblFungi"/>
</dbReference>
<dbReference type="GO" id="GO:0005509">
    <property type="term" value="F:calcium ion binding"/>
    <property type="evidence" value="ECO:0007669"/>
    <property type="project" value="InterPro"/>
</dbReference>
<dbReference type="InterPro" id="IPR000909">
    <property type="entry name" value="PLipase_C_PInositol-sp_X_dom"/>
</dbReference>
<dbReference type="PROSITE" id="PS50004">
    <property type="entry name" value="C2"/>
    <property type="match status" value="1"/>
</dbReference>
<dbReference type="SMART" id="SM00054">
    <property type="entry name" value="EFh"/>
    <property type="match status" value="1"/>
</dbReference>
<dbReference type="HOGENOM" id="CLU_002738_1_2_1"/>
<evidence type="ECO:0000259" key="8">
    <source>
        <dbReference type="PROSITE" id="PS50004"/>
    </source>
</evidence>
<dbReference type="Proteomes" id="UP000005666">
    <property type="component" value="Chromosome 10"/>
</dbReference>
<dbReference type="InterPro" id="IPR017946">
    <property type="entry name" value="PLC-like_Pdiesterase_TIM-brl"/>
</dbReference>
<dbReference type="AlphaFoldDB" id="G8BYA3"/>
<dbReference type="Pfam" id="PF00388">
    <property type="entry name" value="PI-PLC-X"/>
    <property type="match status" value="1"/>
</dbReference>
<dbReference type="PROSITE" id="PS00018">
    <property type="entry name" value="EF_HAND_1"/>
    <property type="match status" value="1"/>
</dbReference>
<dbReference type="InterPro" id="IPR002048">
    <property type="entry name" value="EF_hand_dom"/>
</dbReference>
<keyword evidence="2 7" id="KW-0378">Hydrolase</keyword>
<evidence type="ECO:0000313" key="11">
    <source>
        <dbReference type="EMBL" id="CCE64845.1"/>
    </source>
</evidence>
<dbReference type="InterPro" id="IPR001192">
    <property type="entry name" value="PI-PLC_fam"/>
</dbReference>
<dbReference type="GO" id="GO:0001402">
    <property type="term" value="P:signal transduction involved in filamentous growth"/>
    <property type="evidence" value="ECO:0007669"/>
    <property type="project" value="EnsemblFungi"/>
</dbReference>
<dbReference type="CDD" id="cd08598">
    <property type="entry name" value="PI-PLC1c_yeast"/>
    <property type="match status" value="1"/>
</dbReference>
<evidence type="ECO:0000313" key="12">
    <source>
        <dbReference type="Proteomes" id="UP000005666"/>
    </source>
</evidence>
<dbReference type="KEGG" id="tpf:TPHA_0J00210"/>
<dbReference type="OMA" id="HWQREMS"/>
<dbReference type="InterPro" id="IPR018247">
    <property type="entry name" value="EF_Hand_1_Ca_BS"/>
</dbReference>
<proteinExistence type="predicted"/>
<evidence type="ECO:0000256" key="4">
    <source>
        <dbReference type="ARBA" id="ARBA00022963"/>
    </source>
</evidence>
<evidence type="ECO:0000259" key="9">
    <source>
        <dbReference type="PROSITE" id="PS50008"/>
    </source>
</evidence>
<gene>
    <name evidence="11" type="primary">TPHA0J00210</name>
    <name evidence="11" type="ordered locus">TPHA_0J00210</name>
</gene>
<accession>G8BYA3</accession>
<dbReference type="GO" id="GO:0034501">
    <property type="term" value="P:protein localization to kinetochore"/>
    <property type="evidence" value="ECO:0007669"/>
    <property type="project" value="EnsemblFungi"/>
</dbReference>
<dbReference type="GO" id="GO:0051209">
    <property type="term" value="P:release of sequestered calcium ion into cytosol"/>
    <property type="evidence" value="ECO:0007669"/>
    <property type="project" value="TreeGrafter"/>
</dbReference>
<evidence type="ECO:0000256" key="7">
    <source>
        <dbReference type="RuleBase" id="RU361133"/>
    </source>
</evidence>
<dbReference type="Gene3D" id="3.20.20.190">
    <property type="entry name" value="Phosphatidylinositol (PI) phosphodiesterase"/>
    <property type="match status" value="1"/>
</dbReference>
<dbReference type="InterPro" id="IPR011993">
    <property type="entry name" value="PH-like_dom_sf"/>
</dbReference>
<name>G8BYA3_TETPH</name>
<dbReference type="eggNOG" id="KOG0169">
    <property type="taxonomic scope" value="Eukaryota"/>
</dbReference>
<dbReference type="InterPro" id="IPR035892">
    <property type="entry name" value="C2_domain_sf"/>
</dbReference>
<dbReference type="SUPFAM" id="SSF51695">
    <property type="entry name" value="PLC-like phosphodiesterases"/>
    <property type="match status" value="1"/>
</dbReference>
<feature type="domain" description="EF-hand" evidence="10">
    <location>
        <begin position="281"/>
        <end position="316"/>
    </location>
</feature>
<dbReference type="SUPFAM" id="SSF50729">
    <property type="entry name" value="PH domain-like"/>
    <property type="match status" value="1"/>
</dbReference>
<dbReference type="InterPro" id="IPR001711">
    <property type="entry name" value="PLipase_C_Pinositol-sp_Y"/>
</dbReference>
<dbReference type="SMART" id="SM00149">
    <property type="entry name" value="PLCYc"/>
    <property type="match status" value="1"/>
</dbReference>
<keyword evidence="12" id="KW-1185">Reference proteome</keyword>
<dbReference type="Pfam" id="PF00387">
    <property type="entry name" value="PI-PLC-Y"/>
    <property type="match status" value="1"/>
</dbReference>
<dbReference type="GO" id="GO:0048015">
    <property type="term" value="P:phosphatidylinositol-mediated signaling"/>
    <property type="evidence" value="ECO:0007669"/>
    <property type="project" value="TreeGrafter"/>
</dbReference>
<dbReference type="PROSITE" id="PS50008">
    <property type="entry name" value="PIPLC_Y_DOMAIN"/>
    <property type="match status" value="1"/>
</dbReference>
<dbReference type="RefSeq" id="XP_003687279.1">
    <property type="nucleotide sequence ID" value="XM_003687231.1"/>
</dbReference>
<dbReference type="EMBL" id="HE612865">
    <property type="protein sequence ID" value="CCE64845.1"/>
    <property type="molecule type" value="Genomic_DNA"/>
</dbReference>
<dbReference type="SUPFAM" id="SSF47473">
    <property type="entry name" value="EF-hand"/>
    <property type="match status" value="1"/>
</dbReference>
<dbReference type="GO" id="GO:0004435">
    <property type="term" value="F:phosphatidylinositol-4,5-bisphosphate phospholipase C activity"/>
    <property type="evidence" value="ECO:0007669"/>
    <property type="project" value="UniProtKB-EC"/>
</dbReference>
<feature type="domain" description="PI-PLC Y-box" evidence="9">
    <location>
        <begin position="612"/>
        <end position="727"/>
    </location>
</feature>
<dbReference type="PRINTS" id="PR00390">
    <property type="entry name" value="PHPHLIPASEC"/>
</dbReference>
<dbReference type="CDD" id="cd16207">
    <property type="entry name" value="EFh_ScPlc1p_like"/>
    <property type="match status" value="1"/>
</dbReference>
<dbReference type="SMART" id="SM00239">
    <property type="entry name" value="C2"/>
    <property type="match status" value="1"/>
</dbReference>
<organism evidence="11 12">
    <name type="scientific">Tetrapisispora phaffii (strain ATCC 24235 / CBS 4417 / NBRC 1672 / NRRL Y-8282 / UCD 70-5)</name>
    <name type="common">Yeast</name>
    <name type="synonym">Fabospora phaffii</name>
    <dbReference type="NCBI Taxonomy" id="1071381"/>
    <lineage>
        <taxon>Eukaryota</taxon>
        <taxon>Fungi</taxon>
        <taxon>Dikarya</taxon>
        <taxon>Ascomycota</taxon>
        <taxon>Saccharomycotina</taxon>
        <taxon>Saccharomycetes</taxon>
        <taxon>Saccharomycetales</taxon>
        <taxon>Saccharomycetaceae</taxon>
        <taxon>Tetrapisispora</taxon>
    </lineage>
</organism>
<feature type="domain" description="C2" evidence="8">
    <location>
        <begin position="731"/>
        <end position="878"/>
    </location>
</feature>
<reference evidence="11 12" key="1">
    <citation type="journal article" date="2011" name="Proc. Natl. Acad. Sci. U.S.A.">
        <title>Evolutionary erosion of yeast sex chromosomes by mating-type switching accidents.</title>
        <authorList>
            <person name="Gordon J.L."/>
            <person name="Armisen D."/>
            <person name="Proux-Wera E."/>
            <person name="Oheigeartaigh S.S."/>
            <person name="Byrne K.P."/>
            <person name="Wolfe K.H."/>
        </authorList>
    </citation>
    <scope>NUCLEOTIDE SEQUENCE [LARGE SCALE GENOMIC DNA]</scope>
    <source>
        <strain evidence="12">ATCC 24235 / CBS 4417 / NBRC 1672 / NRRL Y-8282 / UCD 70-5</strain>
    </source>
</reference>
<dbReference type="InterPro" id="IPR000008">
    <property type="entry name" value="C2_dom"/>
</dbReference>
<evidence type="ECO:0000259" key="10">
    <source>
        <dbReference type="PROSITE" id="PS50222"/>
    </source>
</evidence>
<evidence type="ECO:0000256" key="5">
    <source>
        <dbReference type="ARBA" id="ARBA00023098"/>
    </source>
</evidence>
<dbReference type="PANTHER" id="PTHR10336:SF36">
    <property type="entry name" value="1-PHOSPHATIDYLINOSITOL 4,5-BISPHOSPHATE PHOSPHODIESTERASE BETA-4"/>
    <property type="match status" value="1"/>
</dbReference>
<dbReference type="GO" id="GO:0032958">
    <property type="term" value="P:inositol phosphate biosynthetic process"/>
    <property type="evidence" value="ECO:0007669"/>
    <property type="project" value="EnsemblFungi"/>
</dbReference>
<comment type="catalytic activity">
    <reaction evidence="7">
        <text>a 1,2-diacyl-sn-glycero-3-phospho-(1D-myo-inositol-4,5-bisphosphate) + H2O = 1D-myo-inositol 1,4,5-trisphosphate + a 1,2-diacyl-sn-glycerol + H(+)</text>
        <dbReference type="Rhea" id="RHEA:33179"/>
        <dbReference type="ChEBI" id="CHEBI:15377"/>
        <dbReference type="ChEBI" id="CHEBI:15378"/>
        <dbReference type="ChEBI" id="CHEBI:17815"/>
        <dbReference type="ChEBI" id="CHEBI:58456"/>
        <dbReference type="ChEBI" id="CHEBI:203600"/>
        <dbReference type="EC" id="3.1.4.11"/>
    </reaction>
</comment>
<dbReference type="PROSITE" id="PS50007">
    <property type="entry name" value="PIPLC_X_DOMAIN"/>
    <property type="match status" value="1"/>
</dbReference>
<dbReference type="PROSITE" id="PS50222">
    <property type="entry name" value="EF_HAND_2"/>
    <property type="match status" value="1"/>
</dbReference>
<dbReference type="EC" id="3.1.4.11" evidence="1 7"/>
<dbReference type="CDD" id="cd00275">
    <property type="entry name" value="C2_PLC_like"/>
    <property type="match status" value="1"/>
</dbReference>
<dbReference type="SUPFAM" id="SSF49562">
    <property type="entry name" value="C2 domain (Calcium/lipid-binding domain, CaLB)"/>
    <property type="match status" value="1"/>
</dbReference>
<keyword evidence="5 7" id="KW-0443">Lipid metabolism</keyword>
<dbReference type="Gene3D" id="2.60.40.150">
    <property type="entry name" value="C2 domain"/>
    <property type="match status" value="1"/>
</dbReference>